<evidence type="ECO:0000313" key="2">
    <source>
        <dbReference type="EMBL" id="NFA41234.1"/>
    </source>
</evidence>
<evidence type="ECO:0000313" key="6">
    <source>
        <dbReference type="Proteomes" id="UP000473681"/>
    </source>
</evidence>
<keyword evidence="1" id="KW-1133">Transmembrane helix</keyword>
<dbReference type="AlphaFoldDB" id="A0A0C2S7S6"/>
<dbReference type="EMBL" id="SWOV01000002">
    <property type="protein sequence ID" value="NFF86578.1"/>
    <property type="molecule type" value="Genomic_DNA"/>
</dbReference>
<dbReference type="Proteomes" id="UP000472355">
    <property type="component" value="Unassembled WGS sequence"/>
</dbReference>
<feature type="transmembrane region" description="Helical" evidence="1">
    <location>
        <begin position="7"/>
        <end position="25"/>
    </location>
</feature>
<gene>
    <name evidence="2" type="ORF">EXM65_01265</name>
    <name evidence="3" type="ORF">FC774_01455</name>
    <name evidence="4" type="ORF">FDB51_12270</name>
</gene>
<name>A0A0C2S7S6_CLOBO</name>
<evidence type="ECO:0000256" key="1">
    <source>
        <dbReference type="SAM" id="Phobius"/>
    </source>
</evidence>
<evidence type="ECO:0000313" key="7">
    <source>
        <dbReference type="Proteomes" id="UP000476820"/>
    </source>
</evidence>
<dbReference type="Proteomes" id="UP000476820">
    <property type="component" value="Unassembled WGS sequence"/>
</dbReference>
<reference evidence="6 7" key="2">
    <citation type="submission" date="2019-04" db="EMBL/GenBank/DDBJ databases">
        <title>Genome sequencing of Clostridium botulinum Groups I-IV and Clostridium butyricum.</title>
        <authorList>
            <person name="Brunt J."/>
            <person name="Van Vliet A.H.M."/>
            <person name="Stringer S.C."/>
            <person name="Carter A.T."/>
            <person name="Peck M.W."/>
        </authorList>
    </citation>
    <scope>NUCLEOTIDE SEQUENCE [LARGE SCALE GENOMIC DNA]</scope>
    <source>
        <strain evidence="3 7">1605</strain>
        <strain evidence="4 6">CB-K-33E</strain>
    </source>
</reference>
<accession>A0A0C2S7S6</accession>
<organism evidence="2 5">
    <name type="scientific">Clostridium botulinum</name>
    <dbReference type="NCBI Taxonomy" id="1491"/>
    <lineage>
        <taxon>Bacteria</taxon>
        <taxon>Bacillati</taxon>
        <taxon>Bacillota</taxon>
        <taxon>Clostridia</taxon>
        <taxon>Eubacteriales</taxon>
        <taxon>Clostridiaceae</taxon>
        <taxon>Clostridium</taxon>
    </lineage>
</organism>
<sequence length="345" mass="39687">MKVLNKLLIFTFVAFIIQQGIFLYIENIYLSSNMDIKIEKSDDSEVRKNEQKEVELKEDVDELKVSSNGRYIAGLQNGKLKVLDSDENKYKDIKNNVNSNIVFYKWITNSDRIIAIQKIKEKGRNYFEPIAFNAKNGEQIELADFDLNKLRVRIENSEDKVEDIPFSIGTHSLYIKIKKSNEKSDLYYANTMNQLEKKRSNKEIGNIVIPTTAANAIMEMGTQVTILDKPNNLLIPNTKNPKLLGTDINDNVYFASEVDNKVVKIYYAISSDNYKDWKEFKLDNPVNKEDILIDYSGKVYINDNEKKTALELTSKKTIKYKGELIQTYSKGVISKNGNKLIKNSI</sequence>
<evidence type="ECO:0000313" key="4">
    <source>
        <dbReference type="EMBL" id="NFN35883.1"/>
    </source>
</evidence>
<keyword evidence="1" id="KW-0812">Transmembrane</keyword>
<dbReference type="EMBL" id="SGKU01000002">
    <property type="protein sequence ID" value="NFA41234.1"/>
    <property type="molecule type" value="Genomic_DNA"/>
</dbReference>
<keyword evidence="1" id="KW-0472">Membrane</keyword>
<reference evidence="2 5" key="1">
    <citation type="submission" date="2019-02" db="EMBL/GenBank/DDBJ databases">
        <title>Genome sequencing of Clostridium botulinum clinical isolates.</title>
        <authorList>
            <person name="Brunt J."/>
            <person name="Van Vliet A.H.M."/>
            <person name="Stringer S.C."/>
            <person name="Grant K.A."/>
            <person name="Carter A.C."/>
            <person name="Peck M.W."/>
        </authorList>
    </citation>
    <scope>NUCLEOTIDE SEQUENCE [LARGE SCALE GENOMIC DNA]</scope>
    <source>
        <strain evidence="2 5">H113700579</strain>
    </source>
</reference>
<comment type="caution">
    <text evidence="2">The sequence shown here is derived from an EMBL/GenBank/DDBJ whole genome shotgun (WGS) entry which is preliminary data.</text>
</comment>
<evidence type="ECO:0000313" key="5">
    <source>
        <dbReference type="Proteomes" id="UP000472355"/>
    </source>
</evidence>
<dbReference type="OrthoDB" id="1630871at2"/>
<dbReference type="Proteomes" id="UP000473681">
    <property type="component" value="Unassembled WGS sequence"/>
</dbReference>
<dbReference type="RefSeq" id="WP_017826925.1">
    <property type="nucleotide sequence ID" value="NZ_JACBBU010000003.1"/>
</dbReference>
<protein>
    <recommendedName>
        <fullName evidence="8">Dipeptidyl peptidase IV</fullName>
    </recommendedName>
</protein>
<evidence type="ECO:0000313" key="3">
    <source>
        <dbReference type="EMBL" id="NFF86578.1"/>
    </source>
</evidence>
<evidence type="ECO:0008006" key="8">
    <source>
        <dbReference type="Google" id="ProtNLM"/>
    </source>
</evidence>
<dbReference type="EMBL" id="SWVK01000016">
    <property type="protein sequence ID" value="NFN35883.1"/>
    <property type="molecule type" value="Genomic_DNA"/>
</dbReference>
<proteinExistence type="predicted"/>